<reference evidence="2" key="1">
    <citation type="journal article" date="2020" name="Stud. Mycol.">
        <title>101 Dothideomycetes genomes: a test case for predicting lifestyles and emergence of pathogens.</title>
        <authorList>
            <person name="Haridas S."/>
            <person name="Albert R."/>
            <person name="Binder M."/>
            <person name="Bloem J."/>
            <person name="Labutti K."/>
            <person name="Salamov A."/>
            <person name="Andreopoulos B."/>
            <person name="Baker S."/>
            <person name="Barry K."/>
            <person name="Bills G."/>
            <person name="Bluhm B."/>
            <person name="Cannon C."/>
            <person name="Castanera R."/>
            <person name="Culley D."/>
            <person name="Daum C."/>
            <person name="Ezra D."/>
            <person name="Gonzalez J."/>
            <person name="Henrissat B."/>
            <person name="Kuo A."/>
            <person name="Liang C."/>
            <person name="Lipzen A."/>
            <person name="Lutzoni F."/>
            <person name="Magnuson J."/>
            <person name="Mondo S."/>
            <person name="Nolan M."/>
            <person name="Ohm R."/>
            <person name="Pangilinan J."/>
            <person name="Park H.-J."/>
            <person name="Ramirez L."/>
            <person name="Alfaro M."/>
            <person name="Sun H."/>
            <person name="Tritt A."/>
            <person name="Yoshinaga Y."/>
            <person name="Zwiers L.-H."/>
            <person name="Turgeon B."/>
            <person name="Goodwin S."/>
            <person name="Spatafora J."/>
            <person name="Crous P."/>
            <person name="Grigoriev I."/>
        </authorList>
    </citation>
    <scope>NUCLEOTIDE SEQUENCE</scope>
    <source>
        <strain evidence="2">CBS 207.26</strain>
    </source>
</reference>
<gene>
    <name evidence="2" type="ORF">K469DRAFT_712157</name>
</gene>
<evidence type="ECO:0000259" key="1">
    <source>
        <dbReference type="Pfam" id="PF06985"/>
    </source>
</evidence>
<dbReference type="PANTHER" id="PTHR39596:SF3">
    <property type="entry name" value="HETEROKARYON INCOMPATIBILITY DOMAIN-CONTAINING PROTEIN"/>
    <property type="match status" value="1"/>
</dbReference>
<evidence type="ECO:0000313" key="3">
    <source>
        <dbReference type="Proteomes" id="UP000800200"/>
    </source>
</evidence>
<accession>A0A6A6EQZ7</accession>
<keyword evidence="3" id="KW-1185">Reference proteome</keyword>
<protein>
    <recommendedName>
        <fullName evidence="1">Heterokaryon incompatibility domain-containing protein</fullName>
    </recommendedName>
</protein>
<dbReference type="InterPro" id="IPR010730">
    <property type="entry name" value="HET"/>
</dbReference>
<sequence length="884" mass="100661">MDHLPRAEGSFLPAIEIPLCSKRDHLFKIDSDYLTFLEDQGFGTRKLIEGAYSLERKEDALSIVQNWGFFGTLIAVFRTAYVPLDVNHFIHVNEEGEKIITTESLLKYLRIWIYHERKQLPPASKAERGQTIKNILLALSKFVEDTLDYEMQGYGYSSQELIEDPSQVSPDGRMHLRAMKKQFASSGGYHEFAKCIDDEYYNRHHNFFSGPMCGKGYRFQADGLDWHGQTMSPAHLLLLSLSLLGEALESARKLCYEDDENIHFKGPMFIPALMQQAGWCPVDVHRATEGSSVSVLSYLISFDRRSSWKQHMGCCPNHGCLAYQITDFTYKGKHTTPDCKCEYVSLQGELDFIKNVIDDGCIPLVFVKTEEGEDEPSVGITAWGGETWTESFPFVAISHIWADGIGNTEENAIPWCQLTKLQNEVNKLYDAERRLKPGIPFWIDTLMIPLEPEAKAKAISGMDQVYRSADKVLVLDASLEAISAKGDPQELMMRIYVCPWMSRLWTLQEAFLARQLFFRFADESLRIEDLARLFRHKLLEEDATLLKEIHSQAKAQGDKEEYTYIQALDAMVTERLVTYVQNEGEVTEHDNVLNIYPVRTFAMDRLMFLRINAWNLRKMEEMRAAGQFSFNQMAIPMNYRASSKAEDEPLCLALIAGVSVRGLVQIPPDERMEQLFGQFDKIPGNIIFTEKQRIHKPARKWIPKSLLNSSNFYGGPPGQPTPDGLIVRFGGILLGPVGDNSLFPCRYTAPEGLFYIKHKDSWILCKFKAKHYQLIPQQGADDGYHRSGFEYLKSHSDFNYGHWGVDGAALIFDVQNVMQEFSGERNAAFVSLLRGEEDGVEHILTSFEFAMKIWELAVETSPSRKELPAVAAVQVLDQQMWCVG</sequence>
<name>A0A6A6EQZ7_9PEZI</name>
<feature type="domain" description="Heterokaryon incompatibility" evidence="1">
    <location>
        <begin position="394"/>
        <end position="477"/>
    </location>
</feature>
<dbReference type="Pfam" id="PF06985">
    <property type="entry name" value="HET"/>
    <property type="match status" value="1"/>
</dbReference>
<dbReference type="OrthoDB" id="2426273at2759"/>
<dbReference type="AlphaFoldDB" id="A0A6A6EQZ7"/>
<dbReference type="Proteomes" id="UP000800200">
    <property type="component" value="Unassembled WGS sequence"/>
</dbReference>
<dbReference type="EMBL" id="ML994613">
    <property type="protein sequence ID" value="KAF2193402.1"/>
    <property type="molecule type" value="Genomic_DNA"/>
</dbReference>
<proteinExistence type="predicted"/>
<organism evidence="2 3">
    <name type="scientific">Zopfia rhizophila CBS 207.26</name>
    <dbReference type="NCBI Taxonomy" id="1314779"/>
    <lineage>
        <taxon>Eukaryota</taxon>
        <taxon>Fungi</taxon>
        <taxon>Dikarya</taxon>
        <taxon>Ascomycota</taxon>
        <taxon>Pezizomycotina</taxon>
        <taxon>Dothideomycetes</taxon>
        <taxon>Dothideomycetes incertae sedis</taxon>
        <taxon>Zopfiaceae</taxon>
        <taxon>Zopfia</taxon>
    </lineage>
</organism>
<dbReference type="PANTHER" id="PTHR39596">
    <property type="match status" value="1"/>
</dbReference>
<evidence type="ECO:0000313" key="2">
    <source>
        <dbReference type="EMBL" id="KAF2193402.1"/>
    </source>
</evidence>